<name>A0ABD5Y3E7_9EURY</name>
<reference evidence="1 2" key="1">
    <citation type="journal article" date="2019" name="Int. J. Syst. Evol. Microbiol.">
        <title>The Global Catalogue of Microorganisms (GCM) 10K type strain sequencing project: providing services to taxonomists for standard genome sequencing and annotation.</title>
        <authorList>
            <consortium name="The Broad Institute Genomics Platform"/>
            <consortium name="The Broad Institute Genome Sequencing Center for Infectious Disease"/>
            <person name="Wu L."/>
            <person name="Ma J."/>
        </authorList>
    </citation>
    <scope>NUCLEOTIDE SEQUENCE [LARGE SCALE GENOMIC DNA]</scope>
    <source>
        <strain evidence="1 2">XZYJT29</strain>
    </source>
</reference>
<dbReference type="Gene3D" id="3.30.70.2970">
    <property type="entry name" value="Protein of unknown function (DUF541), domain 2"/>
    <property type="match status" value="1"/>
</dbReference>
<dbReference type="Proteomes" id="UP001596432">
    <property type="component" value="Unassembled WGS sequence"/>
</dbReference>
<dbReference type="AlphaFoldDB" id="A0ABD5Y3E7"/>
<dbReference type="Gene3D" id="3.30.110.170">
    <property type="entry name" value="Protein of unknown function (DUF541), domain 1"/>
    <property type="match status" value="1"/>
</dbReference>
<dbReference type="InterPro" id="IPR007497">
    <property type="entry name" value="SIMPL/DUF541"/>
</dbReference>
<dbReference type="PANTHER" id="PTHR34387">
    <property type="entry name" value="SLR1258 PROTEIN"/>
    <property type="match status" value="1"/>
</dbReference>
<dbReference type="GeneID" id="78820481"/>
<dbReference type="InterPro" id="IPR052022">
    <property type="entry name" value="26kDa_periplasmic_antigen"/>
</dbReference>
<dbReference type="Pfam" id="PF04402">
    <property type="entry name" value="SIMPL"/>
    <property type="match status" value="1"/>
</dbReference>
<sequence length="254" mass="26226">MNSRVTLAGVALVAALLATAGAAAAFTSGGAPVQTQQTATQDNMSDTITVGASGQVQAEADRAVVRVGVVATGDNIQTVRKQLSNNASQMRSALNKMGIDSSQIRTGYYDISTNRRYGGGGQTDQPEYRAVHSFSITVDDPDSVGQVVDTAVTNGANEVDGIQFTLSEDKRESLRQKALSEAMDSARGEASTIASAEDLSVTGVDRVSTTQYNSHTYSVETAALAADGGASTSINSGPVTVSASVTVVYETNSE</sequence>
<evidence type="ECO:0000313" key="1">
    <source>
        <dbReference type="EMBL" id="MFC7140201.1"/>
    </source>
</evidence>
<keyword evidence="2" id="KW-1185">Reference proteome</keyword>
<dbReference type="EMBL" id="JBHTAS010000001">
    <property type="protein sequence ID" value="MFC7140201.1"/>
    <property type="molecule type" value="Genomic_DNA"/>
</dbReference>
<organism evidence="1 2">
    <name type="scientific">Halosimplex aquaticum</name>
    <dbReference type="NCBI Taxonomy" id="3026162"/>
    <lineage>
        <taxon>Archaea</taxon>
        <taxon>Methanobacteriati</taxon>
        <taxon>Methanobacteriota</taxon>
        <taxon>Stenosarchaea group</taxon>
        <taxon>Halobacteria</taxon>
        <taxon>Halobacteriales</taxon>
        <taxon>Haloarculaceae</taxon>
        <taxon>Halosimplex</taxon>
    </lineage>
</organism>
<evidence type="ECO:0000313" key="2">
    <source>
        <dbReference type="Proteomes" id="UP001596432"/>
    </source>
</evidence>
<comment type="caution">
    <text evidence="1">The sequence shown here is derived from an EMBL/GenBank/DDBJ whole genome shotgun (WGS) entry which is preliminary data.</text>
</comment>
<proteinExistence type="predicted"/>
<dbReference type="PANTHER" id="PTHR34387:SF2">
    <property type="entry name" value="SLR1258 PROTEIN"/>
    <property type="match status" value="1"/>
</dbReference>
<dbReference type="RefSeq" id="WP_274325766.1">
    <property type="nucleotide sequence ID" value="NZ_CP118158.1"/>
</dbReference>
<protein>
    <submittedName>
        <fullName evidence="1">SIMPL domain-containing protein</fullName>
    </submittedName>
</protein>
<gene>
    <name evidence="1" type="ORF">ACFQMA_10200</name>
</gene>
<accession>A0ABD5Y3E7</accession>